<dbReference type="AlphaFoldDB" id="A0A7R9KSR0"/>
<organism evidence="7">
    <name type="scientific">Medioppia subpectinata</name>
    <dbReference type="NCBI Taxonomy" id="1979941"/>
    <lineage>
        <taxon>Eukaryota</taxon>
        <taxon>Metazoa</taxon>
        <taxon>Ecdysozoa</taxon>
        <taxon>Arthropoda</taxon>
        <taxon>Chelicerata</taxon>
        <taxon>Arachnida</taxon>
        <taxon>Acari</taxon>
        <taxon>Acariformes</taxon>
        <taxon>Sarcoptiformes</taxon>
        <taxon>Oribatida</taxon>
        <taxon>Brachypylina</taxon>
        <taxon>Oppioidea</taxon>
        <taxon>Oppiidae</taxon>
        <taxon>Medioppia</taxon>
    </lineage>
</organism>
<feature type="domain" description="AMP-dependent synthetase/ligase" evidence="5">
    <location>
        <begin position="170"/>
        <end position="276"/>
    </location>
</feature>
<evidence type="ECO:0000259" key="5">
    <source>
        <dbReference type="Pfam" id="PF00501"/>
    </source>
</evidence>
<accession>A0A7R9KSR0</accession>
<dbReference type="InterPro" id="IPR000873">
    <property type="entry name" value="AMP-dep_synth/lig_dom"/>
</dbReference>
<dbReference type="OrthoDB" id="6484520at2759"/>
<dbReference type="InterPro" id="IPR045851">
    <property type="entry name" value="AMP-bd_C_sf"/>
</dbReference>
<dbReference type="PANTHER" id="PTHR24096">
    <property type="entry name" value="LONG-CHAIN-FATTY-ACID--COA LIGASE"/>
    <property type="match status" value="1"/>
</dbReference>
<comment type="similarity">
    <text evidence="2">Belongs to the ATP-dependent AMP-binding enzyme family.</text>
</comment>
<dbReference type="Gene3D" id="3.30.300.30">
    <property type="match status" value="1"/>
</dbReference>
<evidence type="ECO:0000256" key="2">
    <source>
        <dbReference type="ARBA" id="ARBA00006432"/>
    </source>
</evidence>
<dbReference type="Gene3D" id="3.40.50.12780">
    <property type="entry name" value="N-terminal domain of ligase-like"/>
    <property type="match status" value="2"/>
</dbReference>
<gene>
    <name evidence="7" type="ORF">OSB1V03_LOCUS9093</name>
</gene>
<dbReference type="GO" id="GO:0005777">
    <property type="term" value="C:peroxisome"/>
    <property type="evidence" value="ECO:0007669"/>
    <property type="project" value="UniProtKB-SubCell"/>
</dbReference>
<reference evidence="7" key="1">
    <citation type="submission" date="2020-11" db="EMBL/GenBank/DDBJ databases">
        <authorList>
            <person name="Tran Van P."/>
        </authorList>
    </citation>
    <scope>NUCLEOTIDE SEQUENCE</scope>
</reference>
<feature type="domain" description="AMP-dependent synthetase/ligase" evidence="5">
    <location>
        <begin position="16"/>
        <end position="109"/>
    </location>
</feature>
<evidence type="ECO:0000313" key="7">
    <source>
        <dbReference type="EMBL" id="CAD7628672.1"/>
    </source>
</evidence>
<dbReference type="Proteomes" id="UP000759131">
    <property type="component" value="Unassembled WGS sequence"/>
</dbReference>
<evidence type="ECO:0000313" key="8">
    <source>
        <dbReference type="Proteomes" id="UP000759131"/>
    </source>
</evidence>
<sequence length="430" mass="48017">MTPMDLYRQIDCPTGCVWTGKEIHDVCMSLADAFINRFDLNPGDTVGFWCPNSDVHAIAFLATISSGATYLPIDPNMSYDDVYRVIKLSSAKFLICLSDNTSEALKILHGLQSLEDSQILQLTGDDCIVGQHFSHYLGVVLFCHSLVSGNLHEVLYMCRNDVEIKNNSSKLCYDFSSLTDIIHTGSPLPHSDSLTEEVFRKLCPKYFRSIYGKPETGIISCVWKSMSTFDTNKCIANYYTVGHPVPGVQIKITHPQTEKSRSAHKLGEICVKSPQTIEKSRNLSIVTRNAFTIDGFYKTGDAGYYDNEGLLYVESRVNELIYEDNNVINPFVVEAILLQHSAVKEAAVIGVPDGTYGQICCAFVELEANSAVSEQTLREMVSNKGKELRAGIKFIESMPKTLRNQVNRTALRLREFCHESRPKGNYLAIS</sequence>
<protein>
    <recommendedName>
        <fullName evidence="9">Luciferase</fullName>
    </recommendedName>
</protein>
<keyword evidence="3" id="KW-0436">Ligase</keyword>
<dbReference type="Pfam" id="PF13193">
    <property type="entry name" value="AMP-binding_C"/>
    <property type="match status" value="1"/>
</dbReference>
<keyword evidence="8" id="KW-1185">Reference proteome</keyword>
<name>A0A7R9KSR0_9ACAR</name>
<feature type="domain" description="AMP-binding enzyme C-terminal" evidence="6">
    <location>
        <begin position="333"/>
        <end position="401"/>
    </location>
</feature>
<dbReference type="Pfam" id="PF00501">
    <property type="entry name" value="AMP-binding"/>
    <property type="match status" value="2"/>
</dbReference>
<dbReference type="GO" id="GO:0016405">
    <property type="term" value="F:CoA-ligase activity"/>
    <property type="evidence" value="ECO:0007669"/>
    <property type="project" value="TreeGrafter"/>
</dbReference>
<evidence type="ECO:0000256" key="1">
    <source>
        <dbReference type="ARBA" id="ARBA00004275"/>
    </source>
</evidence>
<evidence type="ECO:0000256" key="3">
    <source>
        <dbReference type="ARBA" id="ARBA00022598"/>
    </source>
</evidence>
<dbReference type="EMBL" id="OC860553">
    <property type="protein sequence ID" value="CAD7628672.1"/>
    <property type="molecule type" value="Genomic_DNA"/>
</dbReference>
<dbReference type="PANTHER" id="PTHR24096:SF149">
    <property type="entry name" value="AMP-BINDING DOMAIN-CONTAINING PROTEIN-RELATED"/>
    <property type="match status" value="1"/>
</dbReference>
<evidence type="ECO:0000256" key="4">
    <source>
        <dbReference type="ARBA" id="ARBA00023140"/>
    </source>
</evidence>
<comment type="subcellular location">
    <subcellularLocation>
        <location evidence="1">Peroxisome</location>
    </subcellularLocation>
</comment>
<dbReference type="EMBL" id="CAJPIZ010005978">
    <property type="protein sequence ID" value="CAG2109102.1"/>
    <property type="molecule type" value="Genomic_DNA"/>
</dbReference>
<proteinExistence type="inferred from homology"/>
<dbReference type="SUPFAM" id="SSF56801">
    <property type="entry name" value="Acetyl-CoA synthetase-like"/>
    <property type="match status" value="1"/>
</dbReference>
<evidence type="ECO:0008006" key="9">
    <source>
        <dbReference type="Google" id="ProtNLM"/>
    </source>
</evidence>
<keyword evidence="4" id="KW-0576">Peroxisome</keyword>
<dbReference type="InterPro" id="IPR025110">
    <property type="entry name" value="AMP-bd_C"/>
</dbReference>
<evidence type="ECO:0000259" key="6">
    <source>
        <dbReference type="Pfam" id="PF13193"/>
    </source>
</evidence>
<dbReference type="InterPro" id="IPR042099">
    <property type="entry name" value="ANL_N_sf"/>
</dbReference>